<sequence length="602" mass="64226">MTGTSSRVHPGPSQTTRFWGTLGLAAMVATAGYAVYQAESHEPPESATILFMNDIYRIGGIKRGSEGGLARIASIRTELEAKHGDLLILHAGDALSPSLLGDMYKGAQMVEALNLLDGDDDHDSRLFVTFGNHEFDVSSCDRPDALVAQVQASDFTWLAGNLDFGKCASGDGFAPLANAKNVVPRQIVDMHGIRIGLFGLTISESTYAGLLTDREGTATLTDSYIAAAKRLTAELRADGAEYIIGVTHLAKPQDRAILETLGDAGPDLIIGGHDHAAMKVGPVNGRYIYKQTADARDVGALTITRAKDGTLSASERTVYELKGNSPAKDPTVQAFVDQKMAEHETAFCAKKGLGEGCLSDGMGITQVLWQLEENSNREEETAIGNWLADQMLAPDIPTFDQCDAASPTVALLTAGGLRLNYDLPASFELKRREVEELFPFSLPLVAVCMTGTELKAALENGLGAPGEGRWPHLSGVSVRYSYVPATRTATVLEVTSGGKPVGPADPVRVIANGYTASRGDGYQMWPVCGDGSGVDWSTDGARRQCEQRIMAGLESATAKPVMDGDTVFDLKDWALEAFHAADGKGVGPTEDLTDKTRRVTKE</sequence>
<dbReference type="Pfam" id="PF02872">
    <property type="entry name" value="5_nucleotid_C"/>
    <property type="match status" value="1"/>
</dbReference>
<dbReference type="Proteomes" id="UP000183685">
    <property type="component" value="Unassembled WGS sequence"/>
</dbReference>
<proteinExistence type="inferred from homology"/>
<reference evidence="5 6" key="1">
    <citation type="submission" date="2016-10" db="EMBL/GenBank/DDBJ databases">
        <authorList>
            <person name="de Groot N.N."/>
        </authorList>
    </citation>
    <scope>NUCLEOTIDE SEQUENCE [LARGE SCALE GENOMIC DNA]</scope>
    <source>
        <strain evidence="5 6">CGMCC 1.9109</strain>
    </source>
</reference>
<comment type="similarity">
    <text evidence="2">Belongs to the 5'-nucleotidase family.</text>
</comment>
<feature type="domain" description="Calcineurin-like phosphoesterase" evidence="3">
    <location>
        <begin position="48"/>
        <end position="276"/>
    </location>
</feature>
<dbReference type="STRING" id="637679.GCA_001550055_03321"/>
<dbReference type="AlphaFoldDB" id="A0A1G7BZN8"/>
<keyword evidence="1" id="KW-0732">Signal</keyword>
<dbReference type="SUPFAM" id="SSF55816">
    <property type="entry name" value="5'-nucleotidase (syn. UDP-sugar hydrolase), C-terminal domain"/>
    <property type="match status" value="1"/>
</dbReference>
<organism evidence="5 6">
    <name type="scientific">Kordiimonas lacus</name>
    <dbReference type="NCBI Taxonomy" id="637679"/>
    <lineage>
        <taxon>Bacteria</taxon>
        <taxon>Pseudomonadati</taxon>
        <taxon>Pseudomonadota</taxon>
        <taxon>Alphaproteobacteria</taxon>
        <taxon>Kordiimonadales</taxon>
        <taxon>Kordiimonadaceae</taxon>
        <taxon>Kordiimonas</taxon>
    </lineage>
</organism>
<dbReference type="PANTHER" id="PTHR11575:SF24">
    <property type="entry name" value="5'-NUCLEOTIDASE"/>
    <property type="match status" value="1"/>
</dbReference>
<evidence type="ECO:0000259" key="3">
    <source>
        <dbReference type="Pfam" id="PF00149"/>
    </source>
</evidence>
<dbReference type="OrthoDB" id="9803927at2"/>
<dbReference type="RefSeq" id="WP_068307051.1">
    <property type="nucleotide sequence ID" value="NZ_FNAK01000006.1"/>
</dbReference>
<protein>
    <submittedName>
        <fullName evidence="5">Calcineurin-like phosphoesterase</fullName>
    </submittedName>
</protein>
<keyword evidence="2" id="KW-0378">Hydrolase</keyword>
<evidence type="ECO:0000256" key="2">
    <source>
        <dbReference type="RuleBase" id="RU362119"/>
    </source>
</evidence>
<dbReference type="Gene3D" id="3.90.780.10">
    <property type="entry name" value="5'-Nucleotidase, C-terminal domain"/>
    <property type="match status" value="1"/>
</dbReference>
<dbReference type="InterPro" id="IPR036907">
    <property type="entry name" value="5'-Nucleotdase_C_sf"/>
</dbReference>
<dbReference type="GO" id="GO:0009166">
    <property type="term" value="P:nucleotide catabolic process"/>
    <property type="evidence" value="ECO:0007669"/>
    <property type="project" value="InterPro"/>
</dbReference>
<dbReference type="EMBL" id="FNAK01000006">
    <property type="protein sequence ID" value="SDE32564.1"/>
    <property type="molecule type" value="Genomic_DNA"/>
</dbReference>
<dbReference type="InterPro" id="IPR006179">
    <property type="entry name" value="5_nucleotidase/apyrase"/>
</dbReference>
<accession>A0A1G7BZN8</accession>
<dbReference type="Gene3D" id="3.60.21.10">
    <property type="match status" value="1"/>
</dbReference>
<dbReference type="SUPFAM" id="SSF56300">
    <property type="entry name" value="Metallo-dependent phosphatases"/>
    <property type="match status" value="1"/>
</dbReference>
<gene>
    <name evidence="5" type="ORF">SAMN04488071_2601</name>
</gene>
<dbReference type="InterPro" id="IPR004843">
    <property type="entry name" value="Calcineurin-like_PHP"/>
</dbReference>
<keyword evidence="2" id="KW-0547">Nucleotide-binding</keyword>
<dbReference type="InterPro" id="IPR008334">
    <property type="entry name" value="5'-Nucleotdase_C"/>
</dbReference>
<dbReference type="GO" id="GO:0000166">
    <property type="term" value="F:nucleotide binding"/>
    <property type="evidence" value="ECO:0007669"/>
    <property type="project" value="UniProtKB-KW"/>
</dbReference>
<dbReference type="Pfam" id="PF00149">
    <property type="entry name" value="Metallophos"/>
    <property type="match status" value="1"/>
</dbReference>
<dbReference type="PANTHER" id="PTHR11575">
    <property type="entry name" value="5'-NUCLEOTIDASE-RELATED"/>
    <property type="match status" value="1"/>
</dbReference>
<name>A0A1G7BZN8_9PROT</name>
<dbReference type="PRINTS" id="PR01607">
    <property type="entry name" value="APYRASEFAMLY"/>
</dbReference>
<evidence type="ECO:0000256" key="1">
    <source>
        <dbReference type="ARBA" id="ARBA00022729"/>
    </source>
</evidence>
<evidence type="ECO:0000313" key="6">
    <source>
        <dbReference type="Proteomes" id="UP000183685"/>
    </source>
</evidence>
<dbReference type="InterPro" id="IPR029052">
    <property type="entry name" value="Metallo-depent_PP-like"/>
</dbReference>
<dbReference type="GO" id="GO:0016787">
    <property type="term" value="F:hydrolase activity"/>
    <property type="evidence" value="ECO:0007669"/>
    <property type="project" value="UniProtKB-KW"/>
</dbReference>
<evidence type="ECO:0000313" key="5">
    <source>
        <dbReference type="EMBL" id="SDE32564.1"/>
    </source>
</evidence>
<keyword evidence="6" id="KW-1185">Reference proteome</keyword>
<evidence type="ECO:0000259" key="4">
    <source>
        <dbReference type="Pfam" id="PF02872"/>
    </source>
</evidence>
<feature type="domain" description="5'-Nucleotidase C-terminal" evidence="4">
    <location>
        <begin position="371"/>
        <end position="524"/>
    </location>
</feature>